<dbReference type="OrthoDB" id="9026421at2"/>
<evidence type="ECO:0000256" key="4">
    <source>
        <dbReference type="ARBA" id="ARBA00023163"/>
    </source>
</evidence>
<dbReference type="InterPro" id="IPR005119">
    <property type="entry name" value="LysR_subst-bd"/>
</dbReference>
<dbReference type="Pfam" id="PF00126">
    <property type="entry name" value="HTH_1"/>
    <property type="match status" value="1"/>
</dbReference>
<dbReference type="CDD" id="cd08422">
    <property type="entry name" value="PBP2_CrgA_like"/>
    <property type="match status" value="1"/>
</dbReference>
<organism evidence="6 7">
    <name type="scientific">Robbsia andropogonis</name>
    <dbReference type="NCBI Taxonomy" id="28092"/>
    <lineage>
        <taxon>Bacteria</taxon>
        <taxon>Pseudomonadati</taxon>
        <taxon>Pseudomonadota</taxon>
        <taxon>Betaproteobacteria</taxon>
        <taxon>Burkholderiales</taxon>
        <taxon>Burkholderiaceae</taxon>
        <taxon>Robbsia</taxon>
    </lineage>
</organism>
<dbReference type="PANTHER" id="PTHR30537">
    <property type="entry name" value="HTH-TYPE TRANSCRIPTIONAL REGULATOR"/>
    <property type="match status" value="1"/>
</dbReference>
<comment type="caution">
    <text evidence="6">The sequence shown here is derived from an EMBL/GenBank/DDBJ whole genome shotgun (WGS) entry which is preliminary data.</text>
</comment>
<dbReference type="PROSITE" id="PS50931">
    <property type="entry name" value="HTH_LYSR"/>
    <property type="match status" value="1"/>
</dbReference>
<keyword evidence="2" id="KW-0805">Transcription regulation</keyword>
<keyword evidence="7" id="KW-1185">Reference proteome</keyword>
<evidence type="ECO:0000256" key="1">
    <source>
        <dbReference type="ARBA" id="ARBA00009437"/>
    </source>
</evidence>
<dbReference type="AlphaFoldDB" id="A0A0F5JTN7"/>
<dbReference type="SUPFAM" id="SSF46785">
    <property type="entry name" value="Winged helix' DNA-binding domain"/>
    <property type="match status" value="1"/>
</dbReference>
<dbReference type="GO" id="GO:0003700">
    <property type="term" value="F:DNA-binding transcription factor activity"/>
    <property type="evidence" value="ECO:0007669"/>
    <property type="project" value="InterPro"/>
</dbReference>
<dbReference type="STRING" id="28092.WM40_24570"/>
<keyword evidence="3" id="KW-0238">DNA-binding</keyword>
<dbReference type="Proteomes" id="UP000033618">
    <property type="component" value="Unassembled WGS sequence"/>
</dbReference>
<dbReference type="InterPro" id="IPR036390">
    <property type="entry name" value="WH_DNA-bd_sf"/>
</dbReference>
<sequence length="299" mass="33152">MDRTLQMSVFIAVVDAGSFIGAVDGLRISKAAVSRHVDALEQRLGVRLLQRTTRRLSLTDDGRTFYQRAKEVLAALDDAEAALTSRSAEPGGVIRVNVPLTFGIDHLAPLWPRFLEAHPKVDLDITLNDRVVDLVDEGYDLAVRIGAMPDSTLVSRHLADTRMILCATPAYLSRYGCPQQPLELAEHRVLAYTNGGSRDEWTFTDAHAHAHGVRIRPRVYSNNGDTCRAIALGGVGIMLQPRFMLDADLRAGRLVEILPGFRAGTLGIYAVYPTRKQLPLKVRRLVDFLAMSFQHVTWD</sequence>
<dbReference type="PANTHER" id="PTHR30537:SF5">
    <property type="entry name" value="HTH-TYPE TRANSCRIPTIONAL ACTIVATOR TTDR-RELATED"/>
    <property type="match status" value="1"/>
</dbReference>
<keyword evidence="4" id="KW-0804">Transcription</keyword>
<dbReference type="RefSeq" id="WP_024902417.1">
    <property type="nucleotide sequence ID" value="NZ_CADFGU010000001.1"/>
</dbReference>
<dbReference type="InterPro" id="IPR058163">
    <property type="entry name" value="LysR-type_TF_proteobact-type"/>
</dbReference>
<dbReference type="GO" id="GO:0006351">
    <property type="term" value="P:DNA-templated transcription"/>
    <property type="evidence" value="ECO:0007669"/>
    <property type="project" value="TreeGrafter"/>
</dbReference>
<feature type="domain" description="HTH lysR-type" evidence="5">
    <location>
        <begin position="1"/>
        <end position="59"/>
    </location>
</feature>
<dbReference type="InterPro" id="IPR000847">
    <property type="entry name" value="LysR_HTH_N"/>
</dbReference>
<dbReference type="Gene3D" id="3.40.190.290">
    <property type="match status" value="1"/>
</dbReference>
<dbReference type="PATRIC" id="fig|28092.6.peg.5789"/>
<dbReference type="SUPFAM" id="SSF53850">
    <property type="entry name" value="Periplasmic binding protein-like II"/>
    <property type="match status" value="1"/>
</dbReference>
<dbReference type="InterPro" id="IPR036388">
    <property type="entry name" value="WH-like_DNA-bd_sf"/>
</dbReference>
<dbReference type="FunFam" id="1.10.10.10:FF:000001">
    <property type="entry name" value="LysR family transcriptional regulator"/>
    <property type="match status" value="1"/>
</dbReference>
<name>A0A0F5JTN7_9BURK</name>
<proteinExistence type="inferred from homology"/>
<reference evidence="6 7" key="1">
    <citation type="submission" date="2015-03" db="EMBL/GenBank/DDBJ databases">
        <title>Draft Genome Sequence of Burkholderia andropogonis type strain ICMP2807, isolated from Sorghum bicolor.</title>
        <authorList>
            <person name="Lopes-Santos L."/>
            <person name="Castro D.B."/>
            <person name="Ottoboni L.M."/>
            <person name="Park D."/>
            <person name="Weirc B.S."/>
            <person name="Destefano S.A."/>
        </authorList>
    </citation>
    <scope>NUCLEOTIDE SEQUENCE [LARGE SCALE GENOMIC DNA]</scope>
    <source>
        <strain evidence="6 7">ICMP2807</strain>
    </source>
</reference>
<gene>
    <name evidence="6" type="ORF">WM40_24570</name>
</gene>
<evidence type="ECO:0000259" key="5">
    <source>
        <dbReference type="PROSITE" id="PS50931"/>
    </source>
</evidence>
<dbReference type="Gene3D" id="1.10.10.10">
    <property type="entry name" value="Winged helix-like DNA-binding domain superfamily/Winged helix DNA-binding domain"/>
    <property type="match status" value="1"/>
</dbReference>
<dbReference type="GO" id="GO:0043565">
    <property type="term" value="F:sequence-specific DNA binding"/>
    <property type="evidence" value="ECO:0007669"/>
    <property type="project" value="TreeGrafter"/>
</dbReference>
<evidence type="ECO:0000313" key="7">
    <source>
        <dbReference type="Proteomes" id="UP000033618"/>
    </source>
</evidence>
<dbReference type="Pfam" id="PF03466">
    <property type="entry name" value="LysR_substrate"/>
    <property type="match status" value="1"/>
</dbReference>
<evidence type="ECO:0000313" key="6">
    <source>
        <dbReference type="EMBL" id="KKB61193.1"/>
    </source>
</evidence>
<evidence type="ECO:0000256" key="3">
    <source>
        <dbReference type="ARBA" id="ARBA00023125"/>
    </source>
</evidence>
<dbReference type="FunFam" id="3.40.190.290:FF:000001">
    <property type="entry name" value="Transcriptional regulator, LysR family"/>
    <property type="match status" value="1"/>
</dbReference>
<dbReference type="EMBL" id="LAQU01000060">
    <property type="protein sequence ID" value="KKB61193.1"/>
    <property type="molecule type" value="Genomic_DNA"/>
</dbReference>
<accession>A0A0F5JTN7</accession>
<evidence type="ECO:0000256" key="2">
    <source>
        <dbReference type="ARBA" id="ARBA00023015"/>
    </source>
</evidence>
<protein>
    <submittedName>
        <fullName evidence="6">LysR family transcriptional regulator</fullName>
    </submittedName>
</protein>
<comment type="similarity">
    <text evidence="1">Belongs to the LysR transcriptional regulatory family.</text>
</comment>